<protein>
    <submittedName>
        <fullName evidence="1">Uncharacterized protein</fullName>
    </submittedName>
</protein>
<evidence type="ECO:0000313" key="1">
    <source>
        <dbReference type="EMBL" id="OAR01501.1"/>
    </source>
</evidence>
<keyword evidence="2" id="KW-1185">Reference proteome</keyword>
<comment type="caution">
    <text evidence="1">The sequence shown here is derived from an EMBL/GenBank/DDBJ whole genome shotgun (WGS) entry which is preliminary data.</text>
</comment>
<evidence type="ECO:0000313" key="2">
    <source>
        <dbReference type="Proteomes" id="UP000243081"/>
    </source>
</evidence>
<name>A0A179IIQ7_CORDF</name>
<sequence length="338" mass="38035">MDVSYDDIQLQVQIPVRVYSAELYSVISVIYFDLFGKPAQLTIPPENPGSMNAEFQVRRGLLQALAQNLEPKNFILLDTPLSSEAPDSSRLYPLDWFLCSDRQRLLLTEVVYHRAAKLPWLLHDLPLISTKDLEMSPSRCGKNRVYGSANADLGHMPVGTHPYSFVCLREVGAYAAFEGAHVGMAFQLQQLDMIRRHCRTMSPAERRAICIPSIRACIYYESPDHPGKLAVGALFDVIPNPIPLRNSKAPLNMMRKYVFRICKTVEWLGEQYIGWGGSFGYLETDKGQALLDAAVLDSSGEPWLMEGFTDFEERISSDRSAVRLLRGEFGLLGVDQIE</sequence>
<dbReference type="OMA" id="ICKTVEW"/>
<dbReference type="OrthoDB" id="4858171at2759"/>
<accession>A0A179IIQ7</accession>
<dbReference type="EMBL" id="LUKN01001112">
    <property type="protein sequence ID" value="OAR01501.1"/>
    <property type="molecule type" value="Genomic_DNA"/>
</dbReference>
<reference evidence="1 2" key="1">
    <citation type="submission" date="2016-03" db="EMBL/GenBank/DDBJ databases">
        <title>Fine-scale spatial genetic structure of a fungal parasite of coffee scale insects.</title>
        <authorList>
            <person name="Jackson D."/>
            <person name="Zemenick K.A."/>
            <person name="Malloure B."/>
            <person name="Quandt C.A."/>
            <person name="James T.Y."/>
        </authorList>
    </citation>
    <scope>NUCLEOTIDE SEQUENCE [LARGE SCALE GENOMIC DNA]</scope>
    <source>
        <strain evidence="1 2">UM487</strain>
    </source>
</reference>
<proteinExistence type="predicted"/>
<dbReference type="AlphaFoldDB" id="A0A179IIQ7"/>
<organism evidence="1 2">
    <name type="scientific">Cordyceps confragosa</name>
    <name type="common">Lecanicillium lecanii</name>
    <dbReference type="NCBI Taxonomy" id="2714763"/>
    <lineage>
        <taxon>Eukaryota</taxon>
        <taxon>Fungi</taxon>
        <taxon>Dikarya</taxon>
        <taxon>Ascomycota</taxon>
        <taxon>Pezizomycotina</taxon>
        <taxon>Sordariomycetes</taxon>
        <taxon>Hypocreomycetidae</taxon>
        <taxon>Hypocreales</taxon>
        <taxon>Cordycipitaceae</taxon>
        <taxon>Akanthomyces</taxon>
    </lineage>
</organism>
<gene>
    <name evidence="1" type="ORF">LLEC1_02603</name>
</gene>
<dbReference type="Proteomes" id="UP000243081">
    <property type="component" value="Unassembled WGS sequence"/>
</dbReference>